<organism evidence="1">
    <name type="scientific">Fagus sylvatica</name>
    <name type="common">Beechnut</name>
    <dbReference type="NCBI Taxonomy" id="28930"/>
    <lineage>
        <taxon>Eukaryota</taxon>
        <taxon>Viridiplantae</taxon>
        <taxon>Streptophyta</taxon>
        <taxon>Embryophyta</taxon>
        <taxon>Tracheophyta</taxon>
        <taxon>Spermatophyta</taxon>
        <taxon>Magnoliopsida</taxon>
        <taxon>eudicotyledons</taxon>
        <taxon>Gunneridae</taxon>
        <taxon>Pentapetalae</taxon>
        <taxon>rosids</taxon>
        <taxon>fabids</taxon>
        <taxon>Fagales</taxon>
        <taxon>Fagaceae</taxon>
        <taxon>Fagus</taxon>
    </lineage>
</organism>
<name>A0A2N9HBP1_FAGSY</name>
<dbReference type="EMBL" id="OIVN01003135">
    <property type="protein sequence ID" value="SPD09039.1"/>
    <property type="molecule type" value="Genomic_DNA"/>
</dbReference>
<accession>A0A2N9HBP1</accession>
<evidence type="ECO:0000313" key="1">
    <source>
        <dbReference type="EMBL" id="SPD09039.1"/>
    </source>
</evidence>
<dbReference type="AlphaFoldDB" id="A0A2N9HBP1"/>
<sequence>MRSVVIASTLDYDPRHPISVGEGISFPFLLICFSAGYDMLCGLCYVSQGSDVSSHLTPNGSMTSASSTFAYHGHQDPQYETLLRLRVSNLHALARCLLVKDPMYFRSHHPVLSSGRYGISDQHKGLSLSHEWFASCSMILV</sequence>
<gene>
    <name evidence="1" type="ORF">FSB_LOCUS36921</name>
</gene>
<proteinExistence type="predicted"/>
<protein>
    <submittedName>
        <fullName evidence="1">Uncharacterized protein</fullName>
    </submittedName>
</protein>
<reference evidence="1" key="1">
    <citation type="submission" date="2018-02" db="EMBL/GenBank/DDBJ databases">
        <authorList>
            <person name="Cohen D.B."/>
            <person name="Kent A.D."/>
        </authorList>
    </citation>
    <scope>NUCLEOTIDE SEQUENCE</scope>
</reference>